<dbReference type="InterPro" id="IPR017871">
    <property type="entry name" value="ABC_transporter-like_CS"/>
</dbReference>
<dbReference type="PROSITE" id="PS50929">
    <property type="entry name" value="ABC_TM1F"/>
    <property type="match status" value="1"/>
</dbReference>
<dbReference type="InterPro" id="IPR027417">
    <property type="entry name" value="P-loop_NTPase"/>
</dbReference>
<dbReference type="PANTHER" id="PTHR24221">
    <property type="entry name" value="ATP-BINDING CASSETTE SUB-FAMILY B"/>
    <property type="match status" value="1"/>
</dbReference>
<dbReference type="AlphaFoldDB" id="A0A2M8FAQ7"/>
<dbReference type="Gene3D" id="1.20.1560.10">
    <property type="entry name" value="ABC transporter type 1, transmembrane domain"/>
    <property type="match status" value="1"/>
</dbReference>
<feature type="transmembrane region" description="Helical" evidence="8">
    <location>
        <begin position="166"/>
        <end position="186"/>
    </location>
</feature>
<organism evidence="11 12">
    <name type="scientific">Candidatus Magasanikbacteria bacterium CG_4_9_14_0_2_um_filter_42_11</name>
    <dbReference type="NCBI Taxonomy" id="1974643"/>
    <lineage>
        <taxon>Bacteria</taxon>
        <taxon>Candidatus Magasanikiibacteriota</taxon>
    </lineage>
</organism>
<evidence type="ECO:0000256" key="5">
    <source>
        <dbReference type="ARBA" id="ARBA00022840"/>
    </source>
</evidence>
<evidence type="ECO:0000256" key="7">
    <source>
        <dbReference type="ARBA" id="ARBA00023136"/>
    </source>
</evidence>
<dbReference type="GO" id="GO:0140359">
    <property type="term" value="F:ABC-type transporter activity"/>
    <property type="evidence" value="ECO:0007669"/>
    <property type="project" value="InterPro"/>
</dbReference>
<keyword evidence="4" id="KW-0547">Nucleotide-binding</keyword>
<feature type="domain" description="ABC transporter" evidence="9">
    <location>
        <begin position="345"/>
        <end position="579"/>
    </location>
</feature>
<feature type="transmembrane region" description="Helical" evidence="8">
    <location>
        <begin position="21"/>
        <end position="44"/>
    </location>
</feature>
<dbReference type="GO" id="GO:0005886">
    <property type="term" value="C:plasma membrane"/>
    <property type="evidence" value="ECO:0007669"/>
    <property type="project" value="UniProtKB-SubCell"/>
</dbReference>
<evidence type="ECO:0008006" key="13">
    <source>
        <dbReference type="Google" id="ProtNLM"/>
    </source>
</evidence>
<dbReference type="GO" id="GO:0034040">
    <property type="term" value="F:ATPase-coupled lipid transmembrane transporter activity"/>
    <property type="evidence" value="ECO:0007669"/>
    <property type="project" value="TreeGrafter"/>
</dbReference>
<feature type="transmembrane region" description="Helical" evidence="8">
    <location>
        <begin position="64"/>
        <end position="89"/>
    </location>
</feature>
<comment type="caution">
    <text evidence="11">The sequence shown here is derived from an EMBL/GenBank/DDBJ whole genome shotgun (WGS) entry which is preliminary data.</text>
</comment>
<protein>
    <recommendedName>
        <fullName evidence="13">ABC transporter ATP-binding protein</fullName>
    </recommendedName>
</protein>
<feature type="transmembrane region" description="Helical" evidence="8">
    <location>
        <begin position="257"/>
        <end position="275"/>
    </location>
</feature>
<keyword evidence="7 8" id="KW-0472">Membrane</keyword>
<dbReference type="GO" id="GO:0016887">
    <property type="term" value="F:ATP hydrolysis activity"/>
    <property type="evidence" value="ECO:0007669"/>
    <property type="project" value="InterPro"/>
</dbReference>
<evidence type="ECO:0000256" key="4">
    <source>
        <dbReference type="ARBA" id="ARBA00022741"/>
    </source>
</evidence>
<evidence type="ECO:0000259" key="9">
    <source>
        <dbReference type="PROSITE" id="PS50893"/>
    </source>
</evidence>
<evidence type="ECO:0000259" key="10">
    <source>
        <dbReference type="PROSITE" id="PS50929"/>
    </source>
</evidence>
<dbReference type="GO" id="GO:0005524">
    <property type="term" value="F:ATP binding"/>
    <property type="evidence" value="ECO:0007669"/>
    <property type="project" value="UniProtKB-KW"/>
</dbReference>
<dbReference type="EMBL" id="PFRH01000034">
    <property type="protein sequence ID" value="PJC52820.1"/>
    <property type="molecule type" value="Genomic_DNA"/>
</dbReference>
<accession>A0A2M8FAQ7</accession>
<evidence type="ECO:0000313" key="11">
    <source>
        <dbReference type="EMBL" id="PJC52820.1"/>
    </source>
</evidence>
<keyword evidence="2" id="KW-0813">Transport</keyword>
<keyword evidence="3 8" id="KW-0812">Transmembrane</keyword>
<dbReference type="InterPro" id="IPR003439">
    <property type="entry name" value="ABC_transporter-like_ATP-bd"/>
</dbReference>
<evidence type="ECO:0000256" key="2">
    <source>
        <dbReference type="ARBA" id="ARBA00022448"/>
    </source>
</evidence>
<keyword evidence="5" id="KW-0067">ATP-binding</keyword>
<feature type="domain" description="ABC transmembrane type-1" evidence="10">
    <location>
        <begin position="24"/>
        <end position="311"/>
    </location>
</feature>
<dbReference type="PANTHER" id="PTHR24221:SF654">
    <property type="entry name" value="ATP-BINDING CASSETTE SUB-FAMILY B MEMBER 6"/>
    <property type="match status" value="1"/>
</dbReference>
<dbReference type="InterPro" id="IPR003593">
    <property type="entry name" value="AAA+_ATPase"/>
</dbReference>
<sequence length="588" mass="67620">MKRVTKRTYQIFWQHAKRYPVALFVVIFGIIAGSVVNLLPALLYKDFFNVLQGASSPSPEVAQQLIAILFKILGLFGLSWVIWRVLLFVNSYFQPRVMRDLSNTSFAYMHKHAPSFFHDNFVGSLVKRVNKFSRAFENIADLITFSFIRIAVDLVVIMIVLSMNNWIFAAAVAAWVFVFVVMNYFWSMYKLKYDVMRSEQESKVVGVLADTITNHENVKFLNGYTREKTYFGVVTERLRYLNTLTWNLGQIFETIQVLLMFLLEFGMMYIAVKFWQKGQMTIGDFVLIQAYVIGLFHKLWDVGRYIRDYYESMADAEEMTAIFETPHEITDVRNAKSLVVSKGEIVFDNVSFYYNKTRPIMKKFYLTISPGQRIALVGHSGAGKSTIVKLLLRTHDVTRGSLMIDGQSISKVTLESLWQHVSYVPQDPILFHRSIIDNIRYGRPEATDEEVYEAVRLAHAHEFIESFPETYNTFVGERGVKLSGGERQRVAIARAILKNAPILILDEATSSLDSESEKLIQDALHNLMKGKTVIVVAHRLSTIMSMDRILVIEDGEIVEDGSHKQLLRKKRGFYRRLWDLQAGTFIGE</sequence>
<dbReference type="PROSITE" id="PS50893">
    <property type="entry name" value="ABC_TRANSPORTER_2"/>
    <property type="match status" value="1"/>
</dbReference>
<gene>
    <name evidence="11" type="ORF">CO030_00875</name>
</gene>
<dbReference type="SUPFAM" id="SSF52540">
    <property type="entry name" value="P-loop containing nucleoside triphosphate hydrolases"/>
    <property type="match status" value="1"/>
</dbReference>
<keyword evidence="6 8" id="KW-1133">Transmembrane helix</keyword>
<dbReference type="InterPro" id="IPR039421">
    <property type="entry name" value="Type_1_exporter"/>
</dbReference>
<dbReference type="InterPro" id="IPR036640">
    <property type="entry name" value="ABC1_TM_sf"/>
</dbReference>
<dbReference type="Proteomes" id="UP000231456">
    <property type="component" value="Unassembled WGS sequence"/>
</dbReference>
<dbReference type="SMART" id="SM00382">
    <property type="entry name" value="AAA"/>
    <property type="match status" value="1"/>
</dbReference>
<evidence type="ECO:0000256" key="3">
    <source>
        <dbReference type="ARBA" id="ARBA00022692"/>
    </source>
</evidence>
<feature type="transmembrane region" description="Helical" evidence="8">
    <location>
        <begin position="139"/>
        <end position="160"/>
    </location>
</feature>
<evidence type="ECO:0000256" key="8">
    <source>
        <dbReference type="SAM" id="Phobius"/>
    </source>
</evidence>
<name>A0A2M8FAQ7_9BACT</name>
<dbReference type="Pfam" id="PF00005">
    <property type="entry name" value="ABC_tran"/>
    <property type="match status" value="1"/>
</dbReference>
<evidence type="ECO:0000256" key="1">
    <source>
        <dbReference type="ARBA" id="ARBA00004651"/>
    </source>
</evidence>
<dbReference type="InterPro" id="IPR011527">
    <property type="entry name" value="ABC1_TM_dom"/>
</dbReference>
<dbReference type="SUPFAM" id="SSF90123">
    <property type="entry name" value="ABC transporter transmembrane region"/>
    <property type="match status" value="1"/>
</dbReference>
<proteinExistence type="predicted"/>
<dbReference type="FunFam" id="3.40.50.300:FF:000287">
    <property type="entry name" value="Multidrug ABC transporter ATP-binding protein"/>
    <property type="match status" value="1"/>
</dbReference>
<dbReference type="Gene3D" id="3.40.50.300">
    <property type="entry name" value="P-loop containing nucleotide triphosphate hydrolases"/>
    <property type="match status" value="1"/>
</dbReference>
<comment type="subcellular location">
    <subcellularLocation>
        <location evidence="1">Cell membrane</location>
        <topology evidence="1">Multi-pass membrane protein</topology>
    </subcellularLocation>
</comment>
<reference evidence="12" key="1">
    <citation type="submission" date="2017-09" db="EMBL/GenBank/DDBJ databases">
        <title>Depth-based differentiation of microbial function through sediment-hosted aquifers and enrichment of novel symbionts in the deep terrestrial subsurface.</title>
        <authorList>
            <person name="Probst A.J."/>
            <person name="Ladd B."/>
            <person name="Jarett J.K."/>
            <person name="Geller-Mcgrath D.E."/>
            <person name="Sieber C.M.K."/>
            <person name="Emerson J.B."/>
            <person name="Anantharaman K."/>
            <person name="Thomas B.C."/>
            <person name="Malmstrom R."/>
            <person name="Stieglmeier M."/>
            <person name="Klingl A."/>
            <person name="Woyke T."/>
            <person name="Ryan C.M."/>
            <person name="Banfield J.F."/>
        </authorList>
    </citation>
    <scope>NUCLEOTIDE SEQUENCE [LARGE SCALE GENOMIC DNA]</scope>
</reference>
<evidence type="ECO:0000256" key="6">
    <source>
        <dbReference type="ARBA" id="ARBA00022989"/>
    </source>
</evidence>
<dbReference type="Pfam" id="PF00664">
    <property type="entry name" value="ABC_membrane"/>
    <property type="match status" value="1"/>
</dbReference>
<evidence type="ECO:0000313" key="12">
    <source>
        <dbReference type="Proteomes" id="UP000231456"/>
    </source>
</evidence>
<dbReference type="PROSITE" id="PS00211">
    <property type="entry name" value="ABC_TRANSPORTER_1"/>
    <property type="match status" value="1"/>
</dbReference>